<dbReference type="EMBL" id="MU806388">
    <property type="protein sequence ID" value="KAJ3835686.1"/>
    <property type="molecule type" value="Genomic_DNA"/>
</dbReference>
<feature type="region of interest" description="Disordered" evidence="1">
    <location>
        <begin position="230"/>
        <end position="272"/>
    </location>
</feature>
<proteinExistence type="predicted"/>
<keyword evidence="3" id="KW-1185">Reference proteome</keyword>
<comment type="caution">
    <text evidence="2">The sequence shown here is derived from an EMBL/GenBank/DDBJ whole genome shotgun (WGS) entry which is preliminary data.</text>
</comment>
<sequence>MRVYILAMLCYWAYLFVALETVAFAVAAVIPTSPSSKPTPSSSVQPSQTAVVSSPATEERNKNLYPRFYVFLTYHRGEDASIEELETVEKERYHAADQRVRHFLSFAARDLGMSDLVIGEPAVGHPAPDKHGNVNFTIFLETLLDDRSGKEHQSAFNGTVNIQTPRINGELSRPESGMVVVRVIDDVVQKIESTGNQKGNHVKFQKGENLAQIKTYLLDDKPKDLVKPPIQKLKMYSSDDDTPNRLKKTRPSGLRRTLSMPSLFGTKLSQQS</sequence>
<feature type="compositionally biased region" description="Low complexity" evidence="1">
    <location>
        <begin position="32"/>
        <end position="55"/>
    </location>
</feature>
<dbReference type="Proteomes" id="UP001163846">
    <property type="component" value="Unassembled WGS sequence"/>
</dbReference>
<evidence type="ECO:0000313" key="3">
    <source>
        <dbReference type="Proteomes" id="UP001163846"/>
    </source>
</evidence>
<dbReference type="AlphaFoldDB" id="A0AA38P3Z5"/>
<reference evidence="2" key="1">
    <citation type="submission" date="2022-08" db="EMBL/GenBank/DDBJ databases">
        <authorList>
            <consortium name="DOE Joint Genome Institute"/>
            <person name="Min B."/>
            <person name="Riley R."/>
            <person name="Sierra-Patev S."/>
            <person name="Naranjo-Ortiz M."/>
            <person name="Looney B."/>
            <person name="Konkel Z."/>
            <person name="Slot J.C."/>
            <person name="Sakamoto Y."/>
            <person name="Steenwyk J.L."/>
            <person name="Rokas A."/>
            <person name="Carro J."/>
            <person name="Camarero S."/>
            <person name="Ferreira P."/>
            <person name="Molpeceres G."/>
            <person name="Ruiz-Duenas F.J."/>
            <person name="Serrano A."/>
            <person name="Henrissat B."/>
            <person name="Drula E."/>
            <person name="Hughes K.W."/>
            <person name="Mata J.L."/>
            <person name="Ishikawa N.K."/>
            <person name="Vargas-Isla R."/>
            <person name="Ushijima S."/>
            <person name="Smith C.A."/>
            <person name="Ahrendt S."/>
            <person name="Andreopoulos W."/>
            <person name="He G."/>
            <person name="Labutti K."/>
            <person name="Lipzen A."/>
            <person name="Ng V."/>
            <person name="Sandor L."/>
            <person name="Barry K."/>
            <person name="Martinez A.T."/>
            <person name="Xiao Y."/>
            <person name="Gibbons J.G."/>
            <person name="Terashima K."/>
            <person name="Hibbett D.S."/>
            <person name="Grigoriev I.V."/>
        </authorList>
    </citation>
    <scope>NUCLEOTIDE SEQUENCE</scope>
    <source>
        <strain evidence="2">TFB9207</strain>
    </source>
</reference>
<accession>A0AA38P3Z5</accession>
<name>A0AA38P3Z5_9AGAR</name>
<feature type="region of interest" description="Disordered" evidence="1">
    <location>
        <begin position="32"/>
        <end position="56"/>
    </location>
</feature>
<gene>
    <name evidence="2" type="ORF">F5878DRAFT_663645</name>
</gene>
<protein>
    <submittedName>
        <fullName evidence="2">Uncharacterized protein</fullName>
    </submittedName>
</protein>
<evidence type="ECO:0000256" key="1">
    <source>
        <dbReference type="SAM" id="MobiDB-lite"/>
    </source>
</evidence>
<organism evidence="2 3">
    <name type="scientific">Lentinula raphanica</name>
    <dbReference type="NCBI Taxonomy" id="153919"/>
    <lineage>
        <taxon>Eukaryota</taxon>
        <taxon>Fungi</taxon>
        <taxon>Dikarya</taxon>
        <taxon>Basidiomycota</taxon>
        <taxon>Agaricomycotina</taxon>
        <taxon>Agaricomycetes</taxon>
        <taxon>Agaricomycetidae</taxon>
        <taxon>Agaricales</taxon>
        <taxon>Marasmiineae</taxon>
        <taxon>Omphalotaceae</taxon>
        <taxon>Lentinula</taxon>
    </lineage>
</organism>
<evidence type="ECO:0000313" key="2">
    <source>
        <dbReference type="EMBL" id="KAJ3835686.1"/>
    </source>
</evidence>